<feature type="transmembrane region" description="Helical" evidence="9">
    <location>
        <begin position="15"/>
        <end position="34"/>
    </location>
</feature>
<feature type="transmembrane region" description="Helical" evidence="9">
    <location>
        <begin position="236"/>
        <end position="257"/>
    </location>
</feature>
<comment type="subcellular location">
    <subcellularLocation>
        <location evidence="1">Cell membrane</location>
        <topology evidence="1">Multi-pass membrane protein</topology>
    </subcellularLocation>
</comment>
<feature type="transmembrane region" description="Helical" evidence="9">
    <location>
        <begin position="156"/>
        <end position="176"/>
    </location>
</feature>
<dbReference type="SUPFAM" id="SSF90123">
    <property type="entry name" value="ABC transporter transmembrane region"/>
    <property type="match status" value="1"/>
</dbReference>
<dbReference type="PANTHER" id="PTHR24221">
    <property type="entry name" value="ATP-BINDING CASSETTE SUB-FAMILY B"/>
    <property type="match status" value="1"/>
</dbReference>
<evidence type="ECO:0000256" key="9">
    <source>
        <dbReference type="SAM" id="Phobius"/>
    </source>
</evidence>
<dbReference type="FunFam" id="3.40.50.300:FF:000221">
    <property type="entry name" value="Multidrug ABC transporter ATP-binding protein"/>
    <property type="match status" value="1"/>
</dbReference>
<dbReference type="KEGG" id="panc:E2636_09175"/>
<accession>A0A4P6ZXY0</accession>
<dbReference type="CDD" id="cd18584">
    <property type="entry name" value="ABC_6TM_AarD_CydD"/>
    <property type="match status" value="1"/>
</dbReference>
<evidence type="ECO:0000256" key="5">
    <source>
        <dbReference type="ARBA" id="ARBA00022741"/>
    </source>
</evidence>
<feature type="transmembrane region" description="Helical" evidence="9">
    <location>
        <begin position="54"/>
        <end position="73"/>
    </location>
</feature>
<dbReference type="Proteomes" id="UP000294292">
    <property type="component" value="Chromosome"/>
</dbReference>
<reference evidence="12 13" key="1">
    <citation type="submission" date="2019-03" db="EMBL/GenBank/DDBJ databases">
        <title>Complete genome sequence of Paenisporosarcina antarctica CGMCC 1.6503T.</title>
        <authorList>
            <person name="Rong J.-C."/>
            <person name="Chi N.-Y."/>
            <person name="Zhang Q.-F."/>
        </authorList>
    </citation>
    <scope>NUCLEOTIDE SEQUENCE [LARGE SCALE GENOMIC DNA]</scope>
    <source>
        <strain evidence="12 13">CGMCC 1.6503</strain>
    </source>
</reference>
<evidence type="ECO:0000259" key="11">
    <source>
        <dbReference type="PROSITE" id="PS50929"/>
    </source>
</evidence>
<keyword evidence="5" id="KW-0547">Nucleotide-binding</keyword>
<dbReference type="GO" id="GO:0005886">
    <property type="term" value="C:plasma membrane"/>
    <property type="evidence" value="ECO:0007669"/>
    <property type="project" value="UniProtKB-SubCell"/>
</dbReference>
<keyword evidence="7 9" id="KW-1133">Transmembrane helix</keyword>
<dbReference type="OrthoDB" id="9806127at2"/>
<dbReference type="GO" id="GO:0016887">
    <property type="term" value="F:ATP hydrolysis activity"/>
    <property type="evidence" value="ECO:0007669"/>
    <property type="project" value="InterPro"/>
</dbReference>
<gene>
    <name evidence="12" type="primary">cydD</name>
    <name evidence="12" type="ORF">E2636_09175</name>
</gene>
<evidence type="ECO:0000256" key="3">
    <source>
        <dbReference type="ARBA" id="ARBA00022475"/>
    </source>
</evidence>
<feature type="domain" description="ABC transporter" evidence="10">
    <location>
        <begin position="335"/>
        <end position="570"/>
    </location>
</feature>
<evidence type="ECO:0000256" key="2">
    <source>
        <dbReference type="ARBA" id="ARBA00022448"/>
    </source>
</evidence>
<dbReference type="RefSeq" id="WP_134209936.1">
    <property type="nucleotide sequence ID" value="NZ_CP038015.1"/>
</dbReference>
<dbReference type="GO" id="GO:0042883">
    <property type="term" value="P:cysteine transport"/>
    <property type="evidence" value="ECO:0007669"/>
    <property type="project" value="InterPro"/>
</dbReference>
<dbReference type="GO" id="GO:0140359">
    <property type="term" value="F:ABC-type transporter activity"/>
    <property type="evidence" value="ECO:0007669"/>
    <property type="project" value="InterPro"/>
</dbReference>
<dbReference type="SUPFAM" id="SSF52540">
    <property type="entry name" value="P-loop containing nucleoside triphosphate hydrolases"/>
    <property type="match status" value="1"/>
</dbReference>
<sequence length="577" mass="64237">MEQLKKLAYAEKKTIVTLVIISILIAFSIIGQAYFVVTIVDKIFLKGHSFQDVIPLLGALLLVFFVRAMLIYLNGRTGVKMASKVKRGIRMTLLHNFSTNPIQASLTGQSGRKVSVMMDAVDEIDSYFSKYIPQMIQTMIVPLIVLIIIFSQHMYTGLIILFTAPFIPIFMIIIGIKTKKKSDEQMEKMTAFSGRFLDTLQGLTTLKLFGRSAQQKEGIRKSSLDFRDATMEVLKVAFLSSLMLEFISMLSIGIIALEIGFRLIVFDSISFFAAFFVLVLVPEFFLSLKDLGSAFHTGRSSMSAAKLVMEELVENESAMQWDDNNSKYESTPPSIELNGMGFTYGENRFALKNIQAEIPPYGQVAIVGRSGSGKTTLLHVIAGLVGHTEGEILVNGRSRSDYNEKEWFDQLSYISQQPYLFSGTIEENIVIGGNRQVTRLEVEEAAKKAGISEMIESLKQGYDTPIGEAGRGLSGGEKQRIAIARAFLKRPSIILFDEPTTGLDLQTEQILQASIKELSKYSTVITVAHRLHTIKNADKILFLTDGNLWAEGTHTELINSVEEYRNMVSVQKGGDTQ</sequence>
<dbReference type="SMART" id="SM00382">
    <property type="entry name" value="AAA"/>
    <property type="match status" value="1"/>
</dbReference>
<keyword evidence="8 9" id="KW-0472">Membrane</keyword>
<evidence type="ECO:0000256" key="6">
    <source>
        <dbReference type="ARBA" id="ARBA00022840"/>
    </source>
</evidence>
<evidence type="ECO:0000313" key="12">
    <source>
        <dbReference type="EMBL" id="QBP41292.1"/>
    </source>
</evidence>
<feature type="transmembrane region" description="Helical" evidence="9">
    <location>
        <begin position="131"/>
        <end position="150"/>
    </location>
</feature>
<dbReference type="InterPro" id="IPR036640">
    <property type="entry name" value="ABC1_TM_sf"/>
</dbReference>
<evidence type="ECO:0000256" key="4">
    <source>
        <dbReference type="ARBA" id="ARBA00022692"/>
    </source>
</evidence>
<dbReference type="PANTHER" id="PTHR24221:SF590">
    <property type="entry name" value="COMPONENT LINKED WITH THE ASSEMBLY OF CYTOCHROME' TRANSPORT TRANSMEMBRANE ATP-BINDING PROTEIN ABC TRANSPORTER CYDD-RELATED"/>
    <property type="match status" value="1"/>
</dbReference>
<feature type="transmembrane region" description="Helical" evidence="9">
    <location>
        <begin position="263"/>
        <end position="286"/>
    </location>
</feature>
<keyword evidence="13" id="KW-1185">Reference proteome</keyword>
<protein>
    <submittedName>
        <fullName evidence="12">Thiol reductant ABC exporter subunit CydD</fullName>
    </submittedName>
</protein>
<organism evidence="12 13">
    <name type="scientific">Paenisporosarcina antarctica</name>
    <dbReference type="NCBI Taxonomy" id="417367"/>
    <lineage>
        <taxon>Bacteria</taxon>
        <taxon>Bacillati</taxon>
        <taxon>Bacillota</taxon>
        <taxon>Bacilli</taxon>
        <taxon>Bacillales</taxon>
        <taxon>Caryophanaceae</taxon>
        <taxon>Paenisporosarcina</taxon>
    </lineage>
</organism>
<keyword evidence="4 9" id="KW-0812">Transmembrane</keyword>
<dbReference type="NCBIfam" id="TIGR02857">
    <property type="entry name" value="CydD"/>
    <property type="match status" value="1"/>
</dbReference>
<dbReference type="GO" id="GO:0005524">
    <property type="term" value="F:ATP binding"/>
    <property type="evidence" value="ECO:0007669"/>
    <property type="project" value="UniProtKB-KW"/>
</dbReference>
<dbReference type="EMBL" id="CP038015">
    <property type="protein sequence ID" value="QBP41292.1"/>
    <property type="molecule type" value="Genomic_DNA"/>
</dbReference>
<evidence type="ECO:0000313" key="13">
    <source>
        <dbReference type="Proteomes" id="UP000294292"/>
    </source>
</evidence>
<keyword evidence="3" id="KW-1003">Cell membrane</keyword>
<dbReference type="InterPro" id="IPR027417">
    <property type="entry name" value="P-loop_NTPase"/>
</dbReference>
<dbReference type="Pfam" id="PF00005">
    <property type="entry name" value="ABC_tran"/>
    <property type="match status" value="1"/>
</dbReference>
<keyword evidence="2" id="KW-0813">Transport</keyword>
<dbReference type="Pfam" id="PF00664">
    <property type="entry name" value="ABC_membrane"/>
    <property type="match status" value="1"/>
</dbReference>
<feature type="domain" description="ABC transmembrane type-1" evidence="11">
    <location>
        <begin position="16"/>
        <end position="300"/>
    </location>
</feature>
<keyword evidence="6" id="KW-0067">ATP-binding</keyword>
<dbReference type="InterPro" id="IPR039421">
    <property type="entry name" value="Type_1_exporter"/>
</dbReference>
<dbReference type="AlphaFoldDB" id="A0A4P6ZXY0"/>
<evidence type="ECO:0000256" key="7">
    <source>
        <dbReference type="ARBA" id="ARBA00022989"/>
    </source>
</evidence>
<dbReference type="InterPro" id="IPR003439">
    <property type="entry name" value="ABC_transporter-like_ATP-bd"/>
</dbReference>
<name>A0A4P6ZXY0_9BACL</name>
<dbReference type="PROSITE" id="PS50929">
    <property type="entry name" value="ABC_TM1F"/>
    <property type="match status" value="1"/>
</dbReference>
<proteinExistence type="predicted"/>
<dbReference type="InterPro" id="IPR011527">
    <property type="entry name" value="ABC1_TM_dom"/>
</dbReference>
<dbReference type="PROSITE" id="PS00211">
    <property type="entry name" value="ABC_TRANSPORTER_1"/>
    <property type="match status" value="1"/>
</dbReference>
<dbReference type="InterPro" id="IPR003593">
    <property type="entry name" value="AAA+_ATPase"/>
</dbReference>
<dbReference type="Gene3D" id="3.40.50.300">
    <property type="entry name" value="P-loop containing nucleotide triphosphate hydrolases"/>
    <property type="match status" value="1"/>
</dbReference>
<evidence type="ECO:0000256" key="1">
    <source>
        <dbReference type="ARBA" id="ARBA00004651"/>
    </source>
</evidence>
<dbReference type="InterPro" id="IPR017871">
    <property type="entry name" value="ABC_transporter-like_CS"/>
</dbReference>
<dbReference type="Gene3D" id="1.20.1560.10">
    <property type="entry name" value="ABC transporter type 1, transmembrane domain"/>
    <property type="match status" value="1"/>
</dbReference>
<evidence type="ECO:0000256" key="8">
    <source>
        <dbReference type="ARBA" id="ARBA00023136"/>
    </source>
</evidence>
<dbReference type="PROSITE" id="PS50893">
    <property type="entry name" value="ABC_TRANSPORTER_2"/>
    <property type="match status" value="1"/>
</dbReference>
<dbReference type="InterPro" id="IPR014216">
    <property type="entry name" value="ABC_transptr_CydD"/>
</dbReference>
<evidence type="ECO:0000259" key="10">
    <source>
        <dbReference type="PROSITE" id="PS50893"/>
    </source>
</evidence>